<keyword evidence="6 8" id="KW-0238">DNA-binding</keyword>
<feature type="active site" description="O-(5'-phospho-DNA)-tyrosine intermediate" evidence="8 9">
    <location>
        <position position="127"/>
    </location>
</feature>
<evidence type="ECO:0000256" key="7">
    <source>
        <dbReference type="ARBA" id="ARBA00023235"/>
    </source>
</evidence>
<dbReference type="EMBL" id="SDWJ01000001">
    <property type="protein sequence ID" value="MVZ96736.1"/>
    <property type="molecule type" value="Genomic_DNA"/>
</dbReference>
<evidence type="ECO:0000256" key="8">
    <source>
        <dbReference type="HAMAP-Rule" id="MF_01897"/>
    </source>
</evidence>
<evidence type="ECO:0000313" key="13">
    <source>
        <dbReference type="Proteomes" id="UP000471147"/>
    </source>
</evidence>
<keyword evidence="8" id="KW-0963">Cytoplasm</keyword>
<dbReference type="CDD" id="cd00187">
    <property type="entry name" value="TOP4c"/>
    <property type="match status" value="1"/>
</dbReference>
<evidence type="ECO:0000313" key="12">
    <source>
        <dbReference type="EMBL" id="MVZ96736.1"/>
    </source>
</evidence>
<feature type="compositionally biased region" description="Acidic residues" evidence="10">
    <location>
        <begin position="881"/>
        <end position="890"/>
    </location>
</feature>
<evidence type="ECO:0000256" key="6">
    <source>
        <dbReference type="ARBA" id="ARBA00023125"/>
    </source>
</evidence>
<dbReference type="Proteomes" id="UP000471147">
    <property type="component" value="Unassembled WGS sequence"/>
</dbReference>
<dbReference type="HAMAP" id="MF_01897">
    <property type="entry name" value="GyrA"/>
    <property type="match status" value="1"/>
</dbReference>
<organism evidence="12 13">
    <name type="scientific">Sphingorhabdus profundilacus</name>
    <dbReference type="NCBI Taxonomy" id="2509718"/>
    <lineage>
        <taxon>Bacteria</taxon>
        <taxon>Pseudomonadati</taxon>
        <taxon>Pseudomonadota</taxon>
        <taxon>Alphaproteobacteria</taxon>
        <taxon>Sphingomonadales</taxon>
        <taxon>Sphingomonadaceae</taxon>
        <taxon>Sphingorhabdus</taxon>
    </lineage>
</organism>
<dbReference type="SUPFAM" id="SSF101904">
    <property type="entry name" value="GyrA/ParC C-terminal domain-like"/>
    <property type="match status" value="1"/>
</dbReference>
<comment type="caution">
    <text evidence="12">The sequence shown here is derived from an EMBL/GenBank/DDBJ whole genome shotgun (WGS) entry which is preliminary data.</text>
</comment>
<feature type="domain" description="Topo IIA-type catalytic" evidence="11">
    <location>
        <begin position="39"/>
        <end position="528"/>
    </location>
</feature>
<dbReference type="RefSeq" id="WP_160352689.1">
    <property type="nucleotide sequence ID" value="NZ_SDWJ01000001.1"/>
</dbReference>
<sequence length="902" mass="99015">MSDDNATLDPSDISPVDIVDEMKSSYLDYAMSVIVARALPDVRDGLKPVHRRILFASQEGGFVAGRPYRKSAKIVGDVMGNYHPHGDSAIYDALARMTQDWSLRVPLIDGQGNFGSMDPDPPASMRYTEARLNKVANALLDDLDKDTVDFQPNYDGSRQEPQVLPARFPNLLVNGAGGIAVGMATNIPPHNLGEVIRACLAYIDNPAISVDELIEIIPAPDFPTAPLILGQGGARSAYREGKGSIMMRARHEIEEGRGDRRSIVLTSIPFQVGKSGLVEKIAEAAKDKRIEGVSDIRDESSRKGVRIVIDLKRDATTDVVLNQLWRHTQAQSSFPANMLAIRGGRPEVLNLRDIIESFVRFREEVITRRTKFELNKARERAHLLLGLVVAVTNLDEVVRIIRGSASPAEARAALIARQWPIAEIAPYIKLVEAVEADVTGDSYQLSELQVRAILELRLHRLTALGRDEIGKELSGLAVSITEFLAILGDRVKLYAVLRDELVAIDAEFSTPRLCEITASWDGLDDEDLMEREEMVVTVTHGGYIKRTPLATFRAQARGGKGRAGMATKDEDAITELFVTSTHTPVLFFSNIGKVYRLKVWKLPEGGPQTRGRPMVNLLPLGEGEVISNVLTLPEDEAEWGGLSVVFATAKGYARRNSMDAFANVPSNGKIAMKFEGEDADDRLIGVELLSVDDDILLASRNGKAIRFAADDIREFQSRASTGVRAMKLGKDDQVMSLSILQRVGTTAEEREDYLRFAPWKPEKEGEPTLSTERISEMAECEQFILTVCANGYGKLSSAYGYRRTGRGGQGITNIDNVERNGPVVASFPATKGDQLMLVTDQAKLIRMPLDSLRVLGRGTAGVRLFNVGENEHVVSAAKIEESDDDTDDAIETPSTQEPENEG</sequence>
<dbReference type="GO" id="GO:0005737">
    <property type="term" value="C:cytoplasm"/>
    <property type="evidence" value="ECO:0007669"/>
    <property type="project" value="UniProtKB-SubCell"/>
</dbReference>
<dbReference type="InterPro" id="IPR050220">
    <property type="entry name" value="Type_II_DNA_Topoisomerases"/>
</dbReference>
<dbReference type="InterPro" id="IPR013760">
    <property type="entry name" value="Topo_IIA-like_dom_sf"/>
</dbReference>
<dbReference type="PANTHER" id="PTHR43493">
    <property type="entry name" value="DNA GYRASE/TOPOISOMERASE SUBUNIT A"/>
    <property type="match status" value="1"/>
</dbReference>
<dbReference type="GO" id="GO:0009330">
    <property type="term" value="C:DNA topoisomerase type II (double strand cut, ATP-hydrolyzing) complex"/>
    <property type="evidence" value="ECO:0007669"/>
    <property type="project" value="TreeGrafter"/>
</dbReference>
<keyword evidence="7 8" id="KW-0413">Isomerase</keyword>
<proteinExistence type="inferred from homology"/>
<feature type="short sequence motif" description="GyrA-box" evidence="8">
    <location>
        <begin position="555"/>
        <end position="561"/>
    </location>
</feature>
<dbReference type="InterPro" id="IPR005743">
    <property type="entry name" value="GyrA"/>
</dbReference>
<evidence type="ECO:0000259" key="11">
    <source>
        <dbReference type="PROSITE" id="PS52040"/>
    </source>
</evidence>
<dbReference type="GO" id="GO:0003677">
    <property type="term" value="F:DNA binding"/>
    <property type="evidence" value="ECO:0007669"/>
    <property type="project" value="UniProtKB-UniRule"/>
</dbReference>
<dbReference type="GO" id="GO:0005694">
    <property type="term" value="C:chromosome"/>
    <property type="evidence" value="ECO:0007669"/>
    <property type="project" value="InterPro"/>
</dbReference>
<protein>
    <recommendedName>
        <fullName evidence="8">DNA gyrase subunit A</fullName>
        <ecNumber evidence="8">5.6.2.2</ecNumber>
    </recommendedName>
</protein>
<keyword evidence="4 8" id="KW-0067">ATP-binding</keyword>
<evidence type="ECO:0000256" key="4">
    <source>
        <dbReference type="ARBA" id="ARBA00022840"/>
    </source>
</evidence>
<dbReference type="InterPro" id="IPR013758">
    <property type="entry name" value="Topo_IIA_A/C_ab"/>
</dbReference>
<dbReference type="FunFam" id="3.90.199.10:FF:000001">
    <property type="entry name" value="DNA gyrase subunit A"/>
    <property type="match status" value="1"/>
</dbReference>
<comment type="miscellaneous">
    <text evidence="8">Few gyrases are as efficient as E.coli at forming negative supercoils. Not all organisms have 2 type II topoisomerases; in organisms with a single type II topoisomerase this enzyme also has to decatenate newly replicated chromosomes.</text>
</comment>
<feature type="compositionally biased region" description="Polar residues" evidence="10">
    <location>
        <begin position="892"/>
        <end position="902"/>
    </location>
</feature>
<evidence type="ECO:0000256" key="1">
    <source>
        <dbReference type="ARBA" id="ARBA00000185"/>
    </source>
</evidence>
<comment type="catalytic activity">
    <reaction evidence="1 8 9">
        <text>ATP-dependent breakage, passage and rejoining of double-stranded DNA.</text>
        <dbReference type="EC" id="5.6.2.2"/>
    </reaction>
</comment>
<dbReference type="Pfam" id="PF03989">
    <property type="entry name" value="DNA_gyraseA_C"/>
    <property type="match status" value="6"/>
</dbReference>
<keyword evidence="3 8" id="KW-0547">Nucleotide-binding</keyword>
<dbReference type="OrthoDB" id="9806486at2"/>
<evidence type="ECO:0000256" key="9">
    <source>
        <dbReference type="PROSITE-ProRule" id="PRU01384"/>
    </source>
</evidence>
<dbReference type="Gene3D" id="2.120.10.90">
    <property type="entry name" value="DNA gyrase/topoisomerase IV, subunit A, C-terminal"/>
    <property type="match status" value="1"/>
</dbReference>
<dbReference type="Gene3D" id="3.90.199.10">
    <property type="entry name" value="Topoisomerase II, domain 5"/>
    <property type="match status" value="1"/>
</dbReference>
<feature type="region of interest" description="Disordered" evidence="10">
    <location>
        <begin position="876"/>
        <end position="902"/>
    </location>
</feature>
<accession>A0A6I4LXD3</accession>
<evidence type="ECO:0000256" key="2">
    <source>
        <dbReference type="ARBA" id="ARBA00008263"/>
    </source>
</evidence>
<dbReference type="FunFam" id="1.10.268.10:FF:000001">
    <property type="entry name" value="DNA gyrase subunit A"/>
    <property type="match status" value="1"/>
</dbReference>
<dbReference type="PANTHER" id="PTHR43493:SF5">
    <property type="entry name" value="DNA GYRASE SUBUNIT A, CHLOROPLASTIC_MITOCHONDRIAL"/>
    <property type="match status" value="1"/>
</dbReference>
<dbReference type="InterPro" id="IPR035516">
    <property type="entry name" value="Gyrase/topoIV_suA_C"/>
</dbReference>
<comment type="subcellular location">
    <subcellularLocation>
        <location evidence="8">Cytoplasm</location>
    </subcellularLocation>
</comment>
<dbReference type="Pfam" id="PF00521">
    <property type="entry name" value="DNA_topoisoIV"/>
    <property type="match status" value="1"/>
</dbReference>
<comment type="function">
    <text evidence="8">A type II topoisomerase that negatively supercoils closed circular double-stranded (ds) DNA in an ATP-dependent manner to modulate DNA topology and maintain chromosomes in an underwound state. Negative supercoiling favors strand separation, and DNA replication, transcription, recombination and repair, all of which involve strand separation. Also able to catalyze the interconversion of other topological isomers of dsDNA rings, including catenanes and knotted rings. Type II topoisomerases break and join 2 DNA strands simultaneously in an ATP-dependent manner.</text>
</comment>
<gene>
    <name evidence="8 12" type="primary">gyrA</name>
    <name evidence="12" type="ORF">EUU23_03320</name>
</gene>
<dbReference type="Gene3D" id="3.30.1360.40">
    <property type="match status" value="1"/>
</dbReference>
<dbReference type="GO" id="GO:0006265">
    <property type="term" value="P:DNA topological change"/>
    <property type="evidence" value="ECO:0007669"/>
    <property type="project" value="UniProtKB-UniRule"/>
</dbReference>
<dbReference type="InterPro" id="IPR002205">
    <property type="entry name" value="Topo_IIA_dom_A"/>
</dbReference>
<reference evidence="12 13" key="1">
    <citation type="submission" date="2019-01" db="EMBL/GenBank/DDBJ databases">
        <title>Sphingorhabdus lacus sp.nov., isolated from an oligotrophic freshwater lake.</title>
        <authorList>
            <person name="Park M."/>
        </authorList>
    </citation>
    <scope>NUCLEOTIDE SEQUENCE [LARGE SCALE GENOMIC DNA]</scope>
    <source>
        <strain evidence="12 13">IMCC26285</strain>
    </source>
</reference>
<dbReference type="FunFam" id="3.30.1360.40:FF:000002">
    <property type="entry name" value="DNA gyrase subunit A"/>
    <property type="match status" value="1"/>
</dbReference>
<dbReference type="AlphaFoldDB" id="A0A6I4LXD3"/>
<dbReference type="NCBIfam" id="TIGR01063">
    <property type="entry name" value="gyrA"/>
    <property type="match status" value="1"/>
</dbReference>
<keyword evidence="5 8" id="KW-0799">Topoisomerase</keyword>
<dbReference type="GO" id="GO:0034335">
    <property type="term" value="F:DNA negative supercoiling activity"/>
    <property type="evidence" value="ECO:0007669"/>
    <property type="project" value="UniProtKB-ARBA"/>
</dbReference>
<comment type="subunit">
    <text evidence="8">Heterotetramer, composed of two GyrA and two GyrB chains. In the heterotetramer, GyrA contains the active site tyrosine that forms a transient covalent intermediate with DNA, while GyrB binds cofactors and catalyzes ATP hydrolysis.</text>
</comment>
<dbReference type="PROSITE" id="PS52040">
    <property type="entry name" value="TOPO_IIA"/>
    <property type="match status" value="1"/>
</dbReference>
<dbReference type="EC" id="5.6.2.2" evidence="8"/>
<evidence type="ECO:0000256" key="3">
    <source>
        <dbReference type="ARBA" id="ARBA00022741"/>
    </source>
</evidence>
<dbReference type="InterPro" id="IPR006691">
    <property type="entry name" value="GyrA/parC_rep"/>
</dbReference>
<evidence type="ECO:0000256" key="5">
    <source>
        <dbReference type="ARBA" id="ARBA00023029"/>
    </source>
</evidence>
<name>A0A6I4LXD3_9SPHN</name>
<comment type="similarity">
    <text evidence="2 8">Belongs to the type II topoisomerase GyrA/ParC subunit family.</text>
</comment>
<dbReference type="NCBIfam" id="NF004043">
    <property type="entry name" value="PRK05560.1"/>
    <property type="match status" value="1"/>
</dbReference>
<evidence type="ECO:0000256" key="10">
    <source>
        <dbReference type="SAM" id="MobiDB-lite"/>
    </source>
</evidence>
<keyword evidence="13" id="KW-1185">Reference proteome</keyword>
<dbReference type="SUPFAM" id="SSF56719">
    <property type="entry name" value="Type II DNA topoisomerase"/>
    <property type="match status" value="1"/>
</dbReference>
<dbReference type="GO" id="GO:0006261">
    <property type="term" value="P:DNA-templated DNA replication"/>
    <property type="evidence" value="ECO:0007669"/>
    <property type="project" value="UniProtKB-UniRule"/>
</dbReference>
<dbReference type="NCBIfam" id="NF004044">
    <property type="entry name" value="PRK05561.1"/>
    <property type="match status" value="1"/>
</dbReference>
<dbReference type="Gene3D" id="1.10.268.10">
    <property type="entry name" value="Topoisomerase, domain 3"/>
    <property type="match status" value="1"/>
</dbReference>
<dbReference type="GO" id="GO:0005524">
    <property type="term" value="F:ATP binding"/>
    <property type="evidence" value="ECO:0007669"/>
    <property type="project" value="UniProtKB-UniRule"/>
</dbReference>
<dbReference type="SMART" id="SM00434">
    <property type="entry name" value="TOP4c"/>
    <property type="match status" value="1"/>
</dbReference>
<dbReference type="InterPro" id="IPR013757">
    <property type="entry name" value="Topo_IIA_A_a_sf"/>
</dbReference>